<reference evidence="2 3" key="1">
    <citation type="submission" date="2014-04" db="EMBL/GenBank/DDBJ databases">
        <authorList>
            <consortium name="DOE Joint Genome Institute"/>
            <person name="Kuo A."/>
            <person name="Ruytinx J."/>
            <person name="Rineau F."/>
            <person name="Colpaert J."/>
            <person name="Kohler A."/>
            <person name="Nagy L.G."/>
            <person name="Floudas D."/>
            <person name="Copeland A."/>
            <person name="Barry K.W."/>
            <person name="Cichocki N."/>
            <person name="Veneault-Fourrey C."/>
            <person name="LaButti K."/>
            <person name="Lindquist E.A."/>
            <person name="Lipzen A."/>
            <person name="Lundell T."/>
            <person name="Morin E."/>
            <person name="Murat C."/>
            <person name="Sun H."/>
            <person name="Tunlid A."/>
            <person name="Henrissat B."/>
            <person name="Grigoriev I.V."/>
            <person name="Hibbett D.S."/>
            <person name="Martin F."/>
            <person name="Nordberg H.P."/>
            <person name="Cantor M.N."/>
            <person name="Hua S.X."/>
        </authorList>
    </citation>
    <scope>NUCLEOTIDE SEQUENCE [LARGE SCALE GENOMIC DNA]</scope>
    <source>
        <strain evidence="2 3">UH-Slu-Lm8-n1</strain>
    </source>
</reference>
<dbReference type="OrthoDB" id="2615145at2759"/>
<reference evidence="3" key="2">
    <citation type="submission" date="2015-01" db="EMBL/GenBank/DDBJ databases">
        <title>Evolutionary Origins and Diversification of the Mycorrhizal Mutualists.</title>
        <authorList>
            <consortium name="DOE Joint Genome Institute"/>
            <consortium name="Mycorrhizal Genomics Consortium"/>
            <person name="Kohler A."/>
            <person name="Kuo A."/>
            <person name="Nagy L.G."/>
            <person name="Floudas D."/>
            <person name="Copeland A."/>
            <person name="Barry K.W."/>
            <person name="Cichocki N."/>
            <person name="Veneault-Fourrey C."/>
            <person name="LaButti K."/>
            <person name="Lindquist E.A."/>
            <person name="Lipzen A."/>
            <person name="Lundell T."/>
            <person name="Morin E."/>
            <person name="Murat C."/>
            <person name="Riley R."/>
            <person name="Ohm R."/>
            <person name="Sun H."/>
            <person name="Tunlid A."/>
            <person name="Henrissat B."/>
            <person name="Grigoriev I.V."/>
            <person name="Hibbett D.S."/>
            <person name="Martin F."/>
        </authorList>
    </citation>
    <scope>NUCLEOTIDE SEQUENCE [LARGE SCALE GENOMIC DNA]</scope>
    <source>
        <strain evidence="3">UH-Slu-Lm8-n1</strain>
    </source>
</reference>
<evidence type="ECO:0000313" key="2">
    <source>
        <dbReference type="EMBL" id="KIK35592.1"/>
    </source>
</evidence>
<proteinExistence type="predicted"/>
<feature type="region of interest" description="Disordered" evidence="1">
    <location>
        <begin position="1"/>
        <end position="41"/>
    </location>
</feature>
<dbReference type="EMBL" id="KN835608">
    <property type="protein sequence ID" value="KIK35592.1"/>
    <property type="molecule type" value="Genomic_DNA"/>
</dbReference>
<dbReference type="InParanoid" id="A0A0D0AMZ7"/>
<accession>A0A0D0AMZ7</accession>
<organism evidence="2 3">
    <name type="scientific">Suillus luteus UH-Slu-Lm8-n1</name>
    <dbReference type="NCBI Taxonomy" id="930992"/>
    <lineage>
        <taxon>Eukaryota</taxon>
        <taxon>Fungi</taxon>
        <taxon>Dikarya</taxon>
        <taxon>Basidiomycota</taxon>
        <taxon>Agaricomycotina</taxon>
        <taxon>Agaricomycetes</taxon>
        <taxon>Agaricomycetidae</taxon>
        <taxon>Boletales</taxon>
        <taxon>Suillineae</taxon>
        <taxon>Suillaceae</taxon>
        <taxon>Suillus</taxon>
    </lineage>
</organism>
<sequence length="210" mass="23304">MSSDGDTTSDDSRSSSYNDGNEAILANAKLPENNSSRSTPESHWGCTMYHGHGQGAPVYSCGCYKHNVVRRFKSEASPPDNELADEFHLGAERHKQPEPVKLEARSEDGGLEDTDGSHRKRKWSEDDSTLRNFGHDITNIRATSVPVIGLPPEKRRKVGGNLVLCEGELLAKVMQEVEGVREAMSRIEVIFDRQRTVLLEICNAIENHGM</sequence>
<evidence type="ECO:0000256" key="1">
    <source>
        <dbReference type="SAM" id="MobiDB-lite"/>
    </source>
</evidence>
<name>A0A0D0AMZ7_9AGAM</name>
<gene>
    <name evidence="2" type="ORF">CY34DRAFT_16925</name>
</gene>
<feature type="compositionally biased region" description="Polar residues" evidence="1">
    <location>
        <begin position="32"/>
        <end position="41"/>
    </location>
</feature>
<keyword evidence="3" id="KW-1185">Reference proteome</keyword>
<feature type="compositionally biased region" description="Basic and acidic residues" evidence="1">
    <location>
        <begin position="89"/>
        <end position="108"/>
    </location>
</feature>
<protein>
    <submittedName>
        <fullName evidence="2">Uncharacterized protein</fullName>
    </submittedName>
</protein>
<dbReference type="HOGENOM" id="CLU_1310822_0_0_1"/>
<dbReference type="Proteomes" id="UP000054485">
    <property type="component" value="Unassembled WGS sequence"/>
</dbReference>
<dbReference type="AlphaFoldDB" id="A0A0D0AMZ7"/>
<evidence type="ECO:0000313" key="3">
    <source>
        <dbReference type="Proteomes" id="UP000054485"/>
    </source>
</evidence>
<feature type="region of interest" description="Disordered" evidence="1">
    <location>
        <begin position="89"/>
        <end position="126"/>
    </location>
</feature>